<dbReference type="InterPro" id="IPR002509">
    <property type="entry name" value="NODB_dom"/>
</dbReference>
<proteinExistence type="predicted"/>
<dbReference type="InterPro" id="IPR051398">
    <property type="entry name" value="Polysacch_Deacetylase"/>
</dbReference>
<dbReference type="Pfam" id="PF01522">
    <property type="entry name" value="Polysacc_deac_1"/>
    <property type="match status" value="1"/>
</dbReference>
<organism evidence="5 6">
    <name type="scientific">Paenibacillus shirakamiensis</name>
    <dbReference type="NCBI Taxonomy" id="1265935"/>
    <lineage>
        <taxon>Bacteria</taxon>
        <taxon>Bacillati</taxon>
        <taxon>Bacillota</taxon>
        <taxon>Bacilli</taxon>
        <taxon>Bacillales</taxon>
        <taxon>Paenibacillaceae</taxon>
        <taxon>Paenibacillus</taxon>
    </lineage>
</organism>
<keyword evidence="6" id="KW-1185">Reference proteome</keyword>
<evidence type="ECO:0000256" key="2">
    <source>
        <dbReference type="ARBA" id="ARBA00022729"/>
    </source>
</evidence>
<dbReference type="PANTHER" id="PTHR34216:SF3">
    <property type="entry name" value="POLY-BETA-1,6-N-ACETYL-D-GLUCOSAMINE N-DEACETYLASE"/>
    <property type="match status" value="1"/>
</dbReference>
<comment type="caution">
    <text evidence="5">The sequence shown here is derived from an EMBL/GenBank/DDBJ whole genome shotgun (WGS) entry which is preliminary data.</text>
</comment>
<evidence type="ECO:0000256" key="3">
    <source>
        <dbReference type="SAM" id="MobiDB-lite"/>
    </source>
</evidence>
<dbReference type="Gene3D" id="3.20.20.370">
    <property type="entry name" value="Glycoside hydrolase/deacetylase"/>
    <property type="match status" value="1"/>
</dbReference>
<reference evidence="5 6" key="1">
    <citation type="submission" date="2021-03" db="EMBL/GenBank/DDBJ databases">
        <title>Genomic Encyclopedia of Type Strains, Phase IV (KMG-IV): sequencing the most valuable type-strain genomes for metagenomic binning, comparative biology and taxonomic classification.</title>
        <authorList>
            <person name="Goeker M."/>
        </authorList>
    </citation>
    <scope>NUCLEOTIDE SEQUENCE [LARGE SCALE GENOMIC DNA]</scope>
    <source>
        <strain evidence="5 6">DSM 26806</strain>
    </source>
</reference>
<sequence length="399" mass="44834">MWKKMKWLSIAIVGLVVILVASQFWTHGTSGRKLNNVTPVSVVNQINVSLNKPKADSDAVNIPTTDTALLPVKTVPYKSYYRNKVIVLMYHEVTPEQIDSGTVLSSKFKRQLALMKAYGFKYITMKQYTDFILKGTPVPDNAVLMTFDDGYESFYQYAYPILKENNIPATMFLIANTVSNPKHPGIPKVSWEQIADMHKNGIDFYNHTFDSHVIVPVNASHSVKRPTLQGPIYLDQLKRKETIDEFKARVKKDLSQAQTLIKEKLGNDMDVLAFPYGSFSKTTLDVCKELGIQITFTVKPGINKKGQLNGFRVNAGGDKNNPDALIQLMKNGVPEPKVKKTRSPFDLMNEGPVGTFLKILPKQPDRYQKHEHPSGKDDIVIRLKGKSDSFERKNGADAA</sequence>
<comment type="subcellular location">
    <subcellularLocation>
        <location evidence="1">Secreted</location>
    </subcellularLocation>
</comment>
<keyword evidence="2" id="KW-0732">Signal</keyword>
<feature type="region of interest" description="Disordered" evidence="3">
    <location>
        <begin position="363"/>
        <end position="399"/>
    </location>
</feature>
<evidence type="ECO:0000313" key="6">
    <source>
        <dbReference type="Proteomes" id="UP001519288"/>
    </source>
</evidence>
<keyword evidence="5" id="KW-0449">Lipoprotein</keyword>
<dbReference type="PANTHER" id="PTHR34216">
    <property type="match status" value="1"/>
</dbReference>
<evidence type="ECO:0000313" key="5">
    <source>
        <dbReference type="EMBL" id="MBP2001142.1"/>
    </source>
</evidence>
<dbReference type="InterPro" id="IPR011330">
    <property type="entry name" value="Glyco_hydro/deAcase_b/a-brl"/>
</dbReference>
<evidence type="ECO:0000256" key="1">
    <source>
        <dbReference type="ARBA" id="ARBA00004613"/>
    </source>
</evidence>
<dbReference type="Proteomes" id="UP001519288">
    <property type="component" value="Unassembled WGS sequence"/>
</dbReference>
<dbReference type="EC" id="3.-.-.-" evidence="5"/>
<dbReference type="EMBL" id="JAGGLD010000003">
    <property type="protein sequence ID" value="MBP2001142.1"/>
    <property type="molecule type" value="Genomic_DNA"/>
</dbReference>
<dbReference type="GO" id="GO:0016787">
    <property type="term" value="F:hydrolase activity"/>
    <property type="evidence" value="ECO:0007669"/>
    <property type="project" value="UniProtKB-KW"/>
</dbReference>
<dbReference type="PROSITE" id="PS51677">
    <property type="entry name" value="NODB"/>
    <property type="match status" value="1"/>
</dbReference>
<protein>
    <submittedName>
        <fullName evidence="5">Biofilm PGA synthesis lipoprotein PgaB</fullName>
        <ecNumber evidence="5">3.-.-.-</ecNumber>
    </submittedName>
</protein>
<feature type="domain" description="NodB homology" evidence="4">
    <location>
        <begin position="141"/>
        <end position="399"/>
    </location>
</feature>
<name>A0ABS4JHG3_9BACL</name>
<keyword evidence="5" id="KW-0378">Hydrolase</keyword>
<gene>
    <name evidence="5" type="ORF">J2Z69_002185</name>
</gene>
<dbReference type="SUPFAM" id="SSF88713">
    <property type="entry name" value="Glycoside hydrolase/deacetylase"/>
    <property type="match status" value="1"/>
</dbReference>
<accession>A0ABS4JHG3</accession>
<evidence type="ECO:0000259" key="4">
    <source>
        <dbReference type="PROSITE" id="PS51677"/>
    </source>
</evidence>
<dbReference type="CDD" id="cd10918">
    <property type="entry name" value="CE4_NodB_like_5s_6s"/>
    <property type="match status" value="1"/>
</dbReference>